<gene>
    <name evidence="6" type="ORF">GCM10010982_16210</name>
</gene>
<dbReference type="GO" id="GO:0016887">
    <property type="term" value="F:ATP hydrolysis activity"/>
    <property type="evidence" value="ECO:0007669"/>
    <property type="project" value="InterPro"/>
</dbReference>
<comment type="caution">
    <text evidence="6">The sequence shown here is derived from an EMBL/GenBank/DDBJ whole genome shotgun (WGS) entry which is preliminary data.</text>
</comment>
<accession>A0A917YXD8</accession>
<protein>
    <submittedName>
        <fullName evidence="6">Multidrug ABC transporter ATP-binding protein</fullName>
    </submittedName>
</protein>
<evidence type="ECO:0000256" key="4">
    <source>
        <dbReference type="ARBA" id="ARBA00022840"/>
    </source>
</evidence>
<dbReference type="InterPro" id="IPR027417">
    <property type="entry name" value="P-loop_NTPase"/>
</dbReference>
<name>A0A917YXD8_9ALTE</name>
<dbReference type="SUPFAM" id="SSF52540">
    <property type="entry name" value="P-loop containing nucleoside triphosphate hydrolases"/>
    <property type="match status" value="1"/>
</dbReference>
<dbReference type="RefSeq" id="WP_188692997.1">
    <property type="nucleotide sequence ID" value="NZ_BMLS01000002.1"/>
</dbReference>
<dbReference type="Gene3D" id="3.40.50.300">
    <property type="entry name" value="P-loop containing nucleotide triphosphate hydrolases"/>
    <property type="match status" value="1"/>
</dbReference>
<evidence type="ECO:0000313" key="7">
    <source>
        <dbReference type="Proteomes" id="UP000606935"/>
    </source>
</evidence>
<comment type="similarity">
    <text evidence="1">Belongs to the ABC transporter superfamily.</text>
</comment>
<evidence type="ECO:0000256" key="1">
    <source>
        <dbReference type="ARBA" id="ARBA00005417"/>
    </source>
</evidence>
<dbReference type="InterPro" id="IPR003439">
    <property type="entry name" value="ABC_transporter-like_ATP-bd"/>
</dbReference>
<dbReference type="InterPro" id="IPR003593">
    <property type="entry name" value="AAA+_ATPase"/>
</dbReference>
<evidence type="ECO:0000259" key="5">
    <source>
        <dbReference type="PROSITE" id="PS50893"/>
    </source>
</evidence>
<feature type="domain" description="ABC transporter" evidence="5">
    <location>
        <begin position="2"/>
        <end position="232"/>
    </location>
</feature>
<dbReference type="SMART" id="SM00382">
    <property type="entry name" value="AAA"/>
    <property type="match status" value="1"/>
</dbReference>
<reference evidence="6" key="2">
    <citation type="submission" date="2020-09" db="EMBL/GenBank/DDBJ databases">
        <authorList>
            <person name="Sun Q."/>
            <person name="Zhou Y."/>
        </authorList>
    </citation>
    <scope>NUCLEOTIDE SEQUENCE</scope>
    <source>
        <strain evidence="6">CGMCC 1.7086</strain>
    </source>
</reference>
<dbReference type="PROSITE" id="PS50893">
    <property type="entry name" value="ABC_TRANSPORTER_2"/>
    <property type="match status" value="1"/>
</dbReference>
<sequence length="291" mass="31964">MLTLAHINKTYPDGTQALNDVSLQLRVGMTGLLGPNGAGKSSLMRTIATLQTPDSGSVEFNGRNILQSPAFLRSQLGYLPQHFGVYPHISCRALLEHLAVLKGLTNKHTRRQQIEQVLALTNLTEHAHRQPNHFSGGMLQRFGVAQALLGDPQVLIFDEPTSGLDPAERLRLHQLLHDIAQSRLVLLSTHIVEDIEHLCSHTAILLNGTIVTCGATHSLFAPLQGKIWQGPLHEPRHPPGNSHMLSQSLHLGHPVARVLCHHCPAEQFEPVTASLQDCYFMHLHGLTLEAA</sequence>
<dbReference type="GO" id="GO:0005524">
    <property type="term" value="F:ATP binding"/>
    <property type="evidence" value="ECO:0007669"/>
    <property type="project" value="UniProtKB-KW"/>
</dbReference>
<dbReference type="Pfam" id="PF00005">
    <property type="entry name" value="ABC_tran"/>
    <property type="match status" value="1"/>
</dbReference>
<evidence type="ECO:0000313" key="6">
    <source>
        <dbReference type="EMBL" id="GGO68094.1"/>
    </source>
</evidence>
<keyword evidence="7" id="KW-1185">Reference proteome</keyword>
<reference evidence="6" key="1">
    <citation type="journal article" date="2014" name="Int. J. Syst. Evol. Microbiol.">
        <title>Complete genome sequence of Corynebacterium casei LMG S-19264T (=DSM 44701T), isolated from a smear-ripened cheese.</title>
        <authorList>
            <consortium name="US DOE Joint Genome Institute (JGI-PGF)"/>
            <person name="Walter F."/>
            <person name="Albersmeier A."/>
            <person name="Kalinowski J."/>
            <person name="Ruckert C."/>
        </authorList>
    </citation>
    <scope>NUCLEOTIDE SEQUENCE</scope>
    <source>
        <strain evidence="6">CGMCC 1.7086</strain>
    </source>
</reference>
<dbReference type="PANTHER" id="PTHR43335">
    <property type="entry name" value="ABC TRANSPORTER, ATP-BINDING PROTEIN"/>
    <property type="match status" value="1"/>
</dbReference>
<dbReference type="Proteomes" id="UP000606935">
    <property type="component" value="Unassembled WGS sequence"/>
</dbReference>
<evidence type="ECO:0000256" key="3">
    <source>
        <dbReference type="ARBA" id="ARBA00022741"/>
    </source>
</evidence>
<keyword evidence="4 6" id="KW-0067">ATP-binding</keyword>
<dbReference type="AlphaFoldDB" id="A0A917YXD8"/>
<dbReference type="CDD" id="cd03264">
    <property type="entry name" value="ABC_drug_resistance_like"/>
    <property type="match status" value="1"/>
</dbReference>
<dbReference type="InterPro" id="IPR017871">
    <property type="entry name" value="ABC_transporter-like_CS"/>
</dbReference>
<keyword evidence="2" id="KW-0813">Transport</keyword>
<dbReference type="PROSITE" id="PS00211">
    <property type="entry name" value="ABC_TRANSPORTER_1"/>
    <property type="match status" value="1"/>
</dbReference>
<proteinExistence type="inferred from homology"/>
<evidence type="ECO:0000256" key="2">
    <source>
        <dbReference type="ARBA" id="ARBA00022448"/>
    </source>
</evidence>
<organism evidence="6 7">
    <name type="scientific">Bowmanella pacifica</name>
    <dbReference type="NCBI Taxonomy" id="502051"/>
    <lineage>
        <taxon>Bacteria</taxon>
        <taxon>Pseudomonadati</taxon>
        <taxon>Pseudomonadota</taxon>
        <taxon>Gammaproteobacteria</taxon>
        <taxon>Alteromonadales</taxon>
        <taxon>Alteromonadaceae</taxon>
        <taxon>Bowmanella</taxon>
    </lineage>
</organism>
<dbReference type="PANTHER" id="PTHR43335:SF2">
    <property type="entry name" value="ABC TRANSPORTER, ATP-BINDING PROTEIN"/>
    <property type="match status" value="1"/>
</dbReference>
<keyword evidence="3" id="KW-0547">Nucleotide-binding</keyword>
<dbReference type="EMBL" id="BMLS01000002">
    <property type="protein sequence ID" value="GGO68094.1"/>
    <property type="molecule type" value="Genomic_DNA"/>
</dbReference>